<dbReference type="PANTHER" id="PTHR43698:SF1">
    <property type="entry name" value="BLL4564 PROTEIN"/>
    <property type="match status" value="1"/>
</dbReference>
<feature type="domain" description="Cupin type-2" evidence="2">
    <location>
        <begin position="63"/>
        <end position="131"/>
    </location>
</feature>
<proteinExistence type="predicted"/>
<dbReference type="EMBL" id="JAHLFG010000085">
    <property type="protein sequence ID" value="MBU3827360.1"/>
    <property type="molecule type" value="Genomic_DNA"/>
</dbReference>
<gene>
    <name evidence="3" type="ORF">IAA31_07740</name>
</gene>
<dbReference type="SUPFAM" id="SSF51182">
    <property type="entry name" value="RmlC-like cupins"/>
    <property type="match status" value="1"/>
</dbReference>
<dbReference type="PANTHER" id="PTHR43698">
    <property type="entry name" value="RIBD C-TERMINAL DOMAIN CONTAINING PROTEIN"/>
    <property type="match status" value="1"/>
</dbReference>
<feature type="chain" id="PRO_5039262058" evidence="1">
    <location>
        <begin position="21"/>
        <end position="150"/>
    </location>
</feature>
<dbReference type="InterPro" id="IPR047263">
    <property type="entry name" value="HNL-like_cupin"/>
</dbReference>
<dbReference type="InterPro" id="IPR014710">
    <property type="entry name" value="RmlC-like_jellyroll"/>
</dbReference>
<evidence type="ECO:0000313" key="4">
    <source>
        <dbReference type="Proteomes" id="UP000824150"/>
    </source>
</evidence>
<sequence>MKLNLIFLLGLSVCCAQALAQDATITNLKDMPEVKANATTFTGNAYVKNLFDASALGHCYAALVRFEPGARTYYHSHPRGQVLIVTAGEGYVQNKDGTLQHIVQGDVVICPNDTFHFHGATADSPMTHLAISEVEPGRKVTWAEEVKEIK</sequence>
<dbReference type="CDD" id="cd02233">
    <property type="entry name" value="cupin_HNL-like"/>
    <property type="match status" value="1"/>
</dbReference>
<name>A0A9E2NSV9_9GAMM</name>
<feature type="signal peptide" evidence="1">
    <location>
        <begin position="1"/>
        <end position="20"/>
    </location>
</feature>
<reference evidence="3" key="2">
    <citation type="submission" date="2021-04" db="EMBL/GenBank/DDBJ databases">
        <authorList>
            <person name="Gilroy R."/>
        </authorList>
    </citation>
    <scope>NUCLEOTIDE SEQUENCE</scope>
    <source>
        <strain evidence="3">687</strain>
    </source>
</reference>
<accession>A0A9E2NSV9</accession>
<dbReference type="AlphaFoldDB" id="A0A9E2NSV9"/>
<organism evidence="3 4">
    <name type="scientific">Candidatus Anaerobiospirillum merdipullorum</name>
    <dbReference type="NCBI Taxonomy" id="2838450"/>
    <lineage>
        <taxon>Bacteria</taxon>
        <taxon>Pseudomonadati</taxon>
        <taxon>Pseudomonadota</taxon>
        <taxon>Gammaproteobacteria</taxon>
        <taxon>Aeromonadales</taxon>
        <taxon>Succinivibrionaceae</taxon>
        <taxon>Anaerobiospirillum</taxon>
    </lineage>
</organism>
<keyword evidence="1" id="KW-0732">Signal</keyword>
<comment type="caution">
    <text evidence="3">The sequence shown here is derived from an EMBL/GenBank/DDBJ whole genome shotgun (WGS) entry which is preliminary data.</text>
</comment>
<dbReference type="Proteomes" id="UP000824150">
    <property type="component" value="Unassembled WGS sequence"/>
</dbReference>
<dbReference type="Pfam" id="PF07883">
    <property type="entry name" value="Cupin_2"/>
    <property type="match status" value="1"/>
</dbReference>
<evidence type="ECO:0000313" key="3">
    <source>
        <dbReference type="EMBL" id="MBU3827360.1"/>
    </source>
</evidence>
<dbReference type="InterPro" id="IPR013096">
    <property type="entry name" value="Cupin_2"/>
</dbReference>
<dbReference type="InterPro" id="IPR011051">
    <property type="entry name" value="RmlC_Cupin_sf"/>
</dbReference>
<protein>
    <submittedName>
        <fullName evidence="3">Cupin domain-containing protein</fullName>
    </submittedName>
</protein>
<reference evidence="3" key="1">
    <citation type="journal article" date="2021" name="PeerJ">
        <title>Extensive microbial diversity within the chicken gut microbiome revealed by metagenomics and culture.</title>
        <authorList>
            <person name="Gilroy R."/>
            <person name="Ravi A."/>
            <person name="Getino M."/>
            <person name="Pursley I."/>
            <person name="Horton D.L."/>
            <person name="Alikhan N.F."/>
            <person name="Baker D."/>
            <person name="Gharbi K."/>
            <person name="Hall N."/>
            <person name="Watson M."/>
            <person name="Adriaenssens E.M."/>
            <person name="Foster-Nyarko E."/>
            <person name="Jarju S."/>
            <person name="Secka A."/>
            <person name="Antonio M."/>
            <person name="Oren A."/>
            <person name="Chaudhuri R.R."/>
            <person name="La Ragione R."/>
            <person name="Hildebrand F."/>
            <person name="Pallen M.J."/>
        </authorList>
    </citation>
    <scope>NUCLEOTIDE SEQUENCE</scope>
    <source>
        <strain evidence="3">687</strain>
    </source>
</reference>
<dbReference type="Gene3D" id="2.60.120.10">
    <property type="entry name" value="Jelly Rolls"/>
    <property type="match status" value="1"/>
</dbReference>
<evidence type="ECO:0000259" key="2">
    <source>
        <dbReference type="Pfam" id="PF07883"/>
    </source>
</evidence>
<evidence type="ECO:0000256" key="1">
    <source>
        <dbReference type="SAM" id="SignalP"/>
    </source>
</evidence>